<proteinExistence type="predicted"/>
<dbReference type="Proteomes" id="UP000304148">
    <property type="component" value="Chromosome"/>
</dbReference>
<organism evidence="1 2">
    <name type="scientific">Paenibacillus alvei</name>
    <name type="common">Bacillus alvei</name>
    <dbReference type="NCBI Taxonomy" id="44250"/>
    <lineage>
        <taxon>Bacteria</taxon>
        <taxon>Bacillati</taxon>
        <taxon>Bacillota</taxon>
        <taxon>Bacilli</taxon>
        <taxon>Bacillales</taxon>
        <taxon>Paenibacillaceae</taxon>
        <taxon>Paenibacillus</taxon>
    </lineage>
</organism>
<evidence type="ECO:0000313" key="1">
    <source>
        <dbReference type="EMBL" id="SYX84942.1"/>
    </source>
</evidence>
<protein>
    <recommendedName>
        <fullName evidence="3">Lipoprotein</fullName>
    </recommendedName>
</protein>
<evidence type="ECO:0000313" key="2">
    <source>
        <dbReference type="Proteomes" id="UP000304148"/>
    </source>
</evidence>
<dbReference type="PROSITE" id="PS51257">
    <property type="entry name" value="PROKAR_LIPOPROTEIN"/>
    <property type="match status" value="1"/>
</dbReference>
<gene>
    <name evidence="1" type="ORF">PBLR_13364</name>
</gene>
<evidence type="ECO:0008006" key="3">
    <source>
        <dbReference type="Google" id="ProtNLM"/>
    </source>
</evidence>
<reference evidence="2" key="1">
    <citation type="submission" date="2018-08" db="EMBL/GenBank/DDBJ databases">
        <authorList>
            <person name="Chevrot R."/>
        </authorList>
    </citation>
    <scope>NUCLEOTIDE SEQUENCE [LARGE SCALE GENOMIC DNA]</scope>
</reference>
<name>A0A383REB1_PAEAL</name>
<accession>A0A383REB1</accession>
<sequence>MFGTEMRSLKTSNHAMLRILIFTVFLVISSLLISCSQSSPQDNNTKLNNPPVALVYYSTSLSQEIIGGGNSHFLSIDKDGSIQTRNGDGLEWNAPVQLQDSNRIVIQAREKVHVQQGKGSEDTYSSRCRVSAGYRQMSGYLTSSKLYYALFNKGIDTHDNYISTIRWGDAQHHNCADIPEFVEAQGSDENLIYVLTSDHASLKGLNLVVMELEGSKLQQSKYPLLDIYTGSLIVQSKMVSTQNNMYVVFSTRDEHNRIHLQLMEINKSTHTAITYSLHTYGEEPDNAYFSLSANSIGIVDKMLYYVDGYGTIFSFSLDTKASVKSNTLAKFQRSSNVNDAMGYVYGAFYYLYRYDESDQVHKIEQYQLSDGKFLKKLPIPNLASKLSSGVYLYDFQMLTNL</sequence>
<dbReference type="AlphaFoldDB" id="A0A383REB1"/>
<dbReference type="EMBL" id="LS992241">
    <property type="protein sequence ID" value="SYX84942.1"/>
    <property type="molecule type" value="Genomic_DNA"/>
</dbReference>